<dbReference type="CDD" id="cd07389">
    <property type="entry name" value="MPP_PhoD"/>
    <property type="match status" value="1"/>
</dbReference>
<evidence type="ECO:0000256" key="2">
    <source>
        <dbReference type="SAM" id="SignalP"/>
    </source>
</evidence>
<dbReference type="Gene3D" id="2.60.40.380">
    <property type="entry name" value="Purple acid phosphatase-like, N-terminal"/>
    <property type="match status" value="1"/>
</dbReference>
<proteinExistence type="predicted"/>
<organism evidence="5 6">
    <name type="scientific">Bordetella ansorpii</name>
    <dbReference type="NCBI Taxonomy" id="288768"/>
    <lineage>
        <taxon>Bacteria</taxon>
        <taxon>Pseudomonadati</taxon>
        <taxon>Pseudomonadota</taxon>
        <taxon>Betaproteobacteria</taxon>
        <taxon>Burkholderiales</taxon>
        <taxon>Alcaligenaceae</taxon>
        <taxon>Bordetella</taxon>
    </lineage>
</organism>
<dbReference type="EMBL" id="FKBS01000030">
    <property type="protein sequence ID" value="SAI60536.1"/>
    <property type="molecule type" value="Genomic_DNA"/>
</dbReference>
<dbReference type="EC" id="3.1.3.1" evidence="5"/>
<dbReference type="GO" id="GO:0004035">
    <property type="term" value="F:alkaline phosphatase activity"/>
    <property type="evidence" value="ECO:0007669"/>
    <property type="project" value="UniProtKB-EC"/>
</dbReference>
<feature type="compositionally biased region" description="Polar residues" evidence="1">
    <location>
        <begin position="43"/>
        <end position="55"/>
    </location>
</feature>
<dbReference type="Pfam" id="PF16655">
    <property type="entry name" value="PhoD_N"/>
    <property type="match status" value="1"/>
</dbReference>
<feature type="region of interest" description="Disordered" evidence="1">
    <location>
        <begin position="23"/>
        <end position="62"/>
    </location>
</feature>
<feature type="domain" description="PhoD-like phosphatase metallophosphatase" evidence="3">
    <location>
        <begin position="160"/>
        <end position="645"/>
    </location>
</feature>
<evidence type="ECO:0000259" key="4">
    <source>
        <dbReference type="Pfam" id="PF16655"/>
    </source>
</evidence>
<dbReference type="PANTHER" id="PTHR43606:SF2">
    <property type="entry name" value="ALKALINE PHOSPHATASE FAMILY PROTEIN (AFU_ORTHOLOGUE AFUA_5G03860)"/>
    <property type="match status" value="1"/>
</dbReference>
<dbReference type="InterPro" id="IPR052900">
    <property type="entry name" value="Phospholipid_Metab_Enz"/>
</dbReference>
<dbReference type="PANTHER" id="PTHR43606">
    <property type="entry name" value="PHOSPHATASE, PUTATIVE (AFU_ORTHOLOGUE AFUA_6G08710)-RELATED"/>
    <property type="match status" value="1"/>
</dbReference>
<dbReference type="AlphaFoldDB" id="A0A157RRP9"/>
<evidence type="ECO:0000313" key="5">
    <source>
        <dbReference type="EMBL" id="SAI60536.1"/>
    </source>
</evidence>
<feature type="chain" id="PRO_5007615788" evidence="2">
    <location>
        <begin position="24"/>
        <end position="685"/>
    </location>
</feature>
<dbReference type="OrthoDB" id="327733at2"/>
<evidence type="ECO:0000313" key="6">
    <source>
        <dbReference type="Proteomes" id="UP000077037"/>
    </source>
</evidence>
<protein>
    <submittedName>
        <fullName evidence="5">Alkaline phosphatase D</fullName>
        <ecNumber evidence="5">3.1.3.1</ecNumber>
    </submittedName>
</protein>
<feature type="signal peptide" evidence="2">
    <location>
        <begin position="1"/>
        <end position="23"/>
    </location>
</feature>
<feature type="domain" description="Phospholipase D N-terminal" evidence="4">
    <location>
        <begin position="57"/>
        <end position="147"/>
    </location>
</feature>
<gene>
    <name evidence="5" type="primary">phoD</name>
    <name evidence="5" type="ORF">SAMEA1982600_05448</name>
</gene>
<dbReference type="Proteomes" id="UP000077037">
    <property type="component" value="Unassembled WGS sequence"/>
</dbReference>
<evidence type="ECO:0000256" key="1">
    <source>
        <dbReference type="SAM" id="MobiDB-lite"/>
    </source>
</evidence>
<dbReference type="InterPro" id="IPR038607">
    <property type="entry name" value="PhoD-like_sf"/>
</dbReference>
<keyword evidence="5" id="KW-0378">Hydrolase</keyword>
<dbReference type="Pfam" id="PF09423">
    <property type="entry name" value="PhoD"/>
    <property type="match status" value="1"/>
</dbReference>
<dbReference type="InterPro" id="IPR018946">
    <property type="entry name" value="PhoD-like_MPP"/>
</dbReference>
<dbReference type="InterPro" id="IPR029052">
    <property type="entry name" value="Metallo-depent_PP-like"/>
</dbReference>
<dbReference type="InterPro" id="IPR032093">
    <property type="entry name" value="PhoD_N"/>
</dbReference>
<dbReference type="Gene3D" id="3.60.21.70">
    <property type="entry name" value="PhoD-like phosphatase"/>
    <property type="match status" value="1"/>
</dbReference>
<accession>A0A157RRP9</accession>
<keyword evidence="2" id="KW-0732">Signal</keyword>
<evidence type="ECO:0000259" key="3">
    <source>
        <dbReference type="Pfam" id="PF09423"/>
    </source>
</evidence>
<dbReference type="SUPFAM" id="SSF56300">
    <property type="entry name" value="Metallo-dependent phosphatases"/>
    <property type="match status" value="1"/>
</dbReference>
<name>A0A157RRP9_9BORD</name>
<dbReference type="RefSeq" id="WP_066421991.1">
    <property type="nucleotide sequence ID" value="NZ_FKBS01000030.1"/>
</dbReference>
<sequence>MDRRKFLKWGSFLTVSVATTSLAGCGGSNDDDGNESGGESGGQTPPANGSITYSFPQGVASGDPRPDSIVLWTRIEGDAENAVPVKVELAYDEAFTQKVNLTDATINAEPDWDHTVRHKITNLLAGTTYYYRFTVGGTVSTVGRTRTAPAEAASVDELRFAFISCQDWSVNHWAAFDELVKEDLDFIVHLGDYVYETVGADFQSGVVESAHGKLTLPDGTVGADGATYATTLADYRTLYRSYRSDPRLQALHARFPMIAIWDDHEFSDDCWQDHQTYEVGDDETPRTARRRSANQAWFEFMPADVSLDLSNPSFNNIQIYRAFRFGKLASLVMTDQRLYRTDHVIAETEIGSEIGSRYFVPKALLAFEETTKMGGDPDNLTPVSILGDTQRAWWKRQMQNSTATWKLWGNEVSLLRMQVDGTRAVAGLMTQGLLALAPSLAGLASQINDALVQDLTDADKSETVAQTSFDNLTALLQGASVPSATITTIVGALTAQLPPSMLLNEYLLNVDQWDGFNAERKNMMAHLRDHGIQNVVALTGDIHAFFAGSVMADYDVATADLEPVMVDLVTAGVSSNSFFSYFKNVVDTNPAFAAARALIYSESAGVITNTFNDTLNLFNSNWMKYADTNAQGYAVVSLTESQLSCTFKKLKPLDGDQAPASPAVASQQVLTVAAGDPNVSVVLPV</sequence>
<dbReference type="PROSITE" id="PS51257">
    <property type="entry name" value="PROKAR_LIPOPROTEIN"/>
    <property type="match status" value="1"/>
</dbReference>
<reference evidence="5 6" key="1">
    <citation type="submission" date="2016-03" db="EMBL/GenBank/DDBJ databases">
        <authorList>
            <consortium name="Pathogen Informatics"/>
        </authorList>
    </citation>
    <scope>NUCLEOTIDE SEQUENCE [LARGE SCALE GENOMIC DNA]</scope>
    <source>
        <strain evidence="5 6">NCTC13364</strain>
    </source>
</reference>